<proteinExistence type="predicted"/>
<reference evidence="5" key="2">
    <citation type="submission" date="2020-06" db="EMBL/GenBank/DDBJ databases">
        <title>Helianthus annuus Genome sequencing and assembly Release 2.</title>
        <authorList>
            <person name="Gouzy J."/>
            <person name="Langlade N."/>
            <person name="Munos S."/>
        </authorList>
    </citation>
    <scope>NUCLEOTIDE SEQUENCE</scope>
    <source>
        <tissue evidence="5">Leaves</tissue>
    </source>
</reference>
<protein>
    <submittedName>
        <fullName evidence="5">Leucine-rich repeat domain superfamily, winged helix DNA-binding domain superfamily</fullName>
    </submittedName>
</protein>
<evidence type="ECO:0000313" key="5">
    <source>
        <dbReference type="EMBL" id="KAF5788863.1"/>
    </source>
</evidence>
<dbReference type="AlphaFoldDB" id="A0A9K3I236"/>
<evidence type="ECO:0000259" key="3">
    <source>
        <dbReference type="Pfam" id="PF23282"/>
    </source>
</evidence>
<dbReference type="SUPFAM" id="SSF46785">
    <property type="entry name" value="Winged helix' DNA-binding domain"/>
    <property type="match status" value="1"/>
</dbReference>
<dbReference type="SUPFAM" id="SSF52058">
    <property type="entry name" value="L domain-like"/>
    <property type="match status" value="1"/>
</dbReference>
<dbReference type="Proteomes" id="UP000215914">
    <property type="component" value="Unassembled WGS sequence"/>
</dbReference>
<accession>A0A9K3I236</accession>
<organism evidence="5 6">
    <name type="scientific">Helianthus annuus</name>
    <name type="common">Common sunflower</name>
    <dbReference type="NCBI Taxonomy" id="4232"/>
    <lineage>
        <taxon>Eukaryota</taxon>
        <taxon>Viridiplantae</taxon>
        <taxon>Streptophyta</taxon>
        <taxon>Embryophyta</taxon>
        <taxon>Tracheophyta</taxon>
        <taxon>Spermatophyta</taxon>
        <taxon>Magnoliopsida</taxon>
        <taxon>eudicotyledons</taxon>
        <taxon>Gunneridae</taxon>
        <taxon>Pentapetalae</taxon>
        <taxon>asterids</taxon>
        <taxon>campanulids</taxon>
        <taxon>Asterales</taxon>
        <taxon>Asteraceae</taxon>
        <taxon>Asteroideae</taxon>
        <taxon>Heliantheae alliance</taxon>
        <taxon>Heliantheae</taxon>
        <taxon>Helianthus</taxon>
    </lineage>
</organism>
<dbReference type="InterPro" id="IPR032675">
    <property type="entry name" value="LRR_dom_sf"/>
</dbReference>
<dbReference type="OrthoDB" id="1752253at2759"/>
<dbReference type="InterPro" id="IPR044974">
    <property type="entry name" value="Disease_R_plants"/>
</dbReference>
<dbReference type="Pfam" id="PF07725">
    <property type="entry name" value="LRR_3"/>
    <property type="match status" value="1"/>
</dbReference>
<dbReference type="InterPro" id="IPR036390">
    <property type="entry name" value="WH_DNA-bd_sf"/>
</dbReference>
<dbReference type="InterPro" id="IPR011713">
    <property type="entry name" value="Leu-rich_rpt_3"/>
</dbReference>
<keyword evidence="2" id="KW-0677">Repeat</keyword>
<feature type="domain" description="Disease resistance R13L4/SHOC-2-like LRR" evidence="4">
    <location>
        <begin position="521"/>
        <end position="596"/>
    </location>
</feature>
<dbReference type="GO" id="GO:0006952">
    <property type="term" value="P:defense response"/>
    <property type="evidence" value="ECO:0007669"/>
    <property type="project" value="InterPro"/>
</dbReference>
<dbReference type="PANTHER" id="PTHR11017:SF577">
    <property type="entry name" value="DISEASE RESISTANCE PROTEIN (TIR-NBS-LRR CLASS), PUTATIVE-RELATED"/>
    <property type="match status" value="1"/>
</dbReference>
<keyword evidence="1" id="KW-0433">Leucine-rich repeat</keyword>
<evidence type="ECO:0000259" key="4">
    <source>
        <dbReference type="Pfam" id="PF23598"/>
    </source>
</evidence>
<dbReference type="SUPFAM" id="SSF52047">
    <property type="entry name" value="RNI-like"/>
    <property type="match status" value="1"/>
</dbReference>
<dbReference type="EMBL" id="MNCJ02000324">
    <property type="protein sequence ID" value="KAF5788863.1"/>
    <property type="molecule type" value="Genomic_DNA"/>
</dbReference>
<keyword evidence="5" id="KW-0238">DNA-binding</keyword>
<reference evidence="5" key="1">
    <citation type="journal article" date="2017" name="Nature">
        <title>The sunflower genome provides insights into oil metabolism, flowering and Asterid evolution.</title>
        <authorList>
            <person name="Badouin H."/>
            <person name="Gouzy J."/>
            <person name="Grassa C.J."/>
            <person name="Murat F."/>
            <person name="Staton S.E."/>
            <person name="Cottret L."/>
            <person name="Lelandais-Briere C."/>
            <person name="Owens G.L."/>
            <person name="Carrere S."/>
            <person name="Mayjonade B."/>
            <person name="Legrand L."/>
            <person name="Gill N."/>
            <person name="Kane N.C."/>
            <person name="Bowers J.E."/>
            <person name="Hubner S."/>
            <person name="Bellec A."/>
            <person name="Berard A."/>
            <person name="Berges H."/>
            <person name="Blanchet N."/>
            <person name="Boniface M.C."/>
            <person name="Brunel D."/>
            <person name="Catrice O."/>
            <person name="Chaidir N."/>
            <person name="Claudel C."/>
            <person name="Donnadieu C."/>
            <person name="Faraut T."/>
            <person name="Fievet G."/>
            <person name="Helmstetter N."/>
            <person name="King M."/>
            <person name="Knapp S.J."/>
            <person name="Lai Z."/>
            <person name="Le Paslier M.C."/>
            <person name="Lippi Y."/>
            <person name="Lorenzon L."/>
            <person name="Mandel J.R."/>
            <person name="Marage G."/>
            <person name="Marchand G."/>
            <person name="Marquand E."/>
            <person name="Bret-Mestries E."/>
            <person name="Morien E."/>
            <person name="Nambeesan S."/>
            <person name="Nguyen T."/>
            <person name="Pegot-Espagnet P."/>
            <person name="Pouilly N."/>
            <person name="Raftis F."/>
            <person name="Sallet E."/>
            <person name="Schiex T."/>
            <person name="Thomas J."/>
            <person name="Vandecasteele C."/>
            <person name="Vares D."/>
            <person name="Vear F."/>
            <person name="Vautrin S."/>
            <person name="Crespi M."/>
            <person name="Mangin B."/>
            <person name="Burke J.M."/>
            <person name="Salse J."/>
            <person name="Munos S."/>
            <person name="Vincourt P."/>
            <person name="Rieseberg L.H."/>
            <person name="Langlade N.B."/>
        </authorList>
    </citation>
    <scope>NUCLEOTIDE SEQUENCE</scope>
    <source>
        <tissue evidence="5">Leaves</tissue>
    </source>
</reference>
<dbReference type="Gramene" id="mRNA:HanXRQr2_Chr09g0364071">
    <property type="protein sequence ID" value="mRNA:HanXRQr2_Chr09g0364071"/>
    <property type="gene ID" value="HanXRQr2_Chr09g0364071"/>
</dbReference>
<dbReference type="InterPro" id="IPR058192">
    <property type="entry name" value="WHD_ROQ1-like"/>
</dbReference>
<keyword evidence="6" id="KW-1185">Reference proteome</keyword>
<dbReference type="Pfam" id="PF23282">
    <property type="entry name" value="WHD_ROQ1"/>
    <property type="match status" value="1"/>
</dbReference>
<evidence type="ECO:0000256" key="1">
    <source>
        <dbReference type="ARBA" id="ARBA00022614"/>
    </source>
</evidence>
<name>A0A9K3I236_HELAN</name>
<dbReference type="GO" id="GO:0003677">
    <property type="term" value="F:DNA binding"/>
    <property type="evidence" value="ECO:0007669"/>
    <property type="project" value="UniProtKB-KW"/>
</dbReference>
<evidence type="ECO:0000313" key="6">
    <source>
        <dbReference type="Proteomes" id="UP000215914"/>
    </source>
</evidence>
<dbReference type="Pfam" id="PF23598">
    <property type="entry name" value="LRR_14"/>
    <property type="match status" value="1"/>
</dbReference>
<comment type="caution">
    <text evidence="5">The sequence shown here is derived from an EMBL/GenBank/DDBJ whole genome shotgun (WGS) entry which is preliminary data.</text>
</comment>
<sequence>MEVSYNGLENDQKEIFLDVACILKGAIKDKAIRVLESHGFNAEIGLKVLEQKSLITLSSDGHLLLHNHVEEMGWNIVRRVDPGVPSRHSRLWIKEEIEDILINGLGTEATRSIKLLNTCLSPDIIMNGLTKMTELRFVYMDNGYETYAYASPSSYKNVSLPNALQYLFWWGYPLSCLPETFRANNLVNLEMPNSNISRLWEGGERKVLKKLKFLDLSYSKLRTFGLVMTPNLEELHLRECNDFEELHISVECLKLKFLDLSGSKVSKLNLALTPSLEELHLEECHDLEKLHMPVECPNLQILSLNGSRVSNLNLGLTPLLWCLDVEECYNLQEIQASVGCLKKLACLNLNRDSVVKKHLKSPGFDFLAMLKVNAECVDDCPLHPHNNLPKFQFECFYDEHLTLSSGNLEKLISFGLCACTNLESFSASICGLQRLGKLTLEGDIREAPKDLFQLQSLEELTLSMKKINRLPDSICRLKHLKSLELKSCFLLEQLPEELGKLECLEKLHLLDCISLPDIPNSVCEMKCLKYLHLPYCVLVENLPAEVGRLKCLKELNIQGTGINRLPDSIIELKGLCIIWSTGRLESYGFTSLKKLSKYTSSCYV</sequence>
<dbReference type="InterPro" id="IPR055414">
    <property type="entry name" value="LRR_R13L4/SHOC2-like"/>
</dbReference>
<gene>
    <name evidence="5" type="ORF">HanXRQr2_Chr09g0364071</name>
</gene>
<feature type="domain" description="Disease resistance protein Roq1-like winged-helix" evidence="3">
    <location>
        <begin position="10"/>
        <end position="80"/>
    </location>
</feature>
<evidence type="ECO:0000256" key="2">
    <source>
        <dbReference type="ARBA" id="ARBA00022737"/>
    </source>
</evidence>
<dbReference type="Gene3D" id="3.80.10.10">
    <property type="entry name" value="Ribonuclease Inhibitor"/>
    <property type="match status" value="2"/>
</dbReference>
<dbReference type="PANTHER" id="PTHR11017">
    <property type="entry name" value="LEUCINE-RICH REPEAT-CONTAINING PROTEIN"/>
    <property type="match status" value="1"/>
</dbReference>